<protein>
    <submittedName>
        <fullName evidence="2">VOC family protein</fullName>
    </submittedName>
</protein>
<keyword evidence="3" id="KW-1185">Reference proteome</keyword>
<dbReference type="Pfam" id="PF06983">
    <property type="entry name" value="3-dmu-9_3-mt"/>
    <property type="match status" value="1"/>
</dbReference>
<dbReference type="AlphaFoldDB" id="A0A9E2SF73"/>
<reference evidence="2" key="1">
    <citation type="submission" date="2021-06" db="EMBL/GenBank/DDBJ databases">
        <authorList>
            <person name="Huq M.A."/>
        </authorList>
    </citation>
    <scope>NUCLEOTIDE SEQUENCE</scope>
    <source>
        <strain evidence="2">MAH-26</strain>
    </source>
</reference>
<evidence type="ECO:0000259" key="1">
    <source>
        <dbReference type="Pfam" id="PF06983"/>
    </source>
</evidence>
<dbReference type="RefSeq" id="WP_217794309.1">
    <property type="nucleotide sequence ID" value="NZ_JAHSPG010000016.1"/>
</dbReference>
<gene>
    <name evidence="2" type="ORF">KTO63_23030</name>
</gene>
<name>A0A9E2SF73_9BACT</name>
<dbReference type="InterPro" id="IPR028973">
    <property type="entry name" value="PhnB-like"/>
</dbReference>
<proteinExistence type="predicted"/>
<dbReference type="PANTHER" id="PTHR33990">
    <property type="entry name" value="PROTEIN YJDN-RELATED"/>
    <property type="match status" value="1"/>
</dbReference>
<evidence type="ECO:0000313" key="3">
    <source>
        <dbReference type="Proteomes" id="UP000812270"/>
    </source>
</evidence>
<feature type="domain" description="PhnB-like" evidence="1">
    <location>
        <begin position="3"/>
        <end position="128"/>
    </location>
</feature>
<dbReference type="EMBL" id="JAHSPG010000016">
    <property type="protein sequence ID" value="MBV4360059.1"/>
    <property type="molecule type" value="Genomic_DNA"/>
</dbReference>
<dbReference type="Proteomes" id="UP000812270">
    <property type="component" value="Unassembled WGS sequence"/>
</dbReference>
<evidence type="ECO:0000313" key="2">
    <source>
        <dbReference type="EMBL" id="MBV4360059.1"/>
    </source>
</evidence>
<organism evidence="2 3">
    <name type="scientific">Pinibacter aurantiacus</name>
    <dbReference type="NCBI Taxonomy" id="2851599"/>
    <lineage>
        <taxon>Bacteria</taxon>
        <taxon>Pseudomonadati</taxon>
        <taxon>Bacteroidota</taxon>
        <taxon>Chitinophagia</taxon>
        <taxon>Chitinophagales</taxon>
        <taxon>Chitinophagaceae</taxon>
        <taxon>Pinibacter</taxon>
    </lineage>
</organism>
<sequence length="138" mass="15632">MTQIVAYLNLNGKCEEAMNFYKDCLDAELTLQKVGDTPMASQMPVEMHGKVLHSMLVKDTITLMASDMRGKDFVKGNDTTLLFNCSSEEEITNYFDKLSKGGTVKLPLMKQFWGATYGELIDKYGKEWAFNFMEETAN</sequence>
<comment type="caution">
    <text evidence="2">The sequence shown here is derived from an EMBL/GenBank/DDBJ whole genome shotgun (WGS) entry which is preliminary data.</text>
</comment>
<dbReference type="CDD" id="cd06588">
    <property type="entry name" value="PhnB_like"/>
    <property type="match status" value="1"/>
</dbReference>
<accession>A0A9E2SF73</accession>
<dbReference type="PANTHER" id="PTHR33990:SF1">
    <property type="entry name" value="PROTEIN YJDN"/>
    <property type="match status" value="1"/>
</dbReference>